<feature type="domain" description="Protein kinase" evidence="2">
    <location>
        <begin position="66"/>
        <end position="172"/>
    </location>
</feature>
<proteinExistence type="predicted"/>
<feature type="binding site" evidence="1">
    <location>
        <position position="95"/>
    </location>
    <ligand>
        <name>ATP</name>
        <dbReference type="ChEBI" id="CHEBI:30616"/>
    </ligand>
</feature>
<organism evidence="3 4">
    <name type="scientific">Setomelanomma holmii</name>
    <dbReference type="NCBI Taxonomy" id="210430"/>
    <lineage>
        <taxon>Eukaryota</taxon>
        <taxon>Fungi</taxon>
        <taxon>Dikarya</taxon>
        <taxon>Ascomycota</taxon>
        <taxon>Pezizomycotina</taxon>
        <taxon>Dothideomycetes</taxon>
        <taxon>Pleosporomycetidae</taxon>
        <taxon>Pleosporales</taxon>
        <taxon>Pleosporineae</taxon>
        <taxon>Phaeosphaeriaceae</taxon>
        <taxon>Setomelanomma</taxon>
    </lineage>
</organism>
<dbReference type="GO" id="GO:0005524">
    <property type="term" value="F:ATP binding"/>
    <property type="evidence" value="ECO:0007669"/>
    <property type="project" value="UniProtKB-UniRule"/>
</dbReference>
<dbReference type="InterPro" id="IPR000719">
    <property type="entry name" value="Prot_kinase_dom"/>
</dbReference>
<evidence type="ECO:0000256" key="1">
    <source>
        <dbReference type="PROSITE-ProRule" id="PRU10141"/>
    </source>
</evidence>
<name>A0A9P4HCT8_9PLEO</name>
<dbReference type="Pfam" id="PF00069">
    <property type="entry name" value="Pkinase"/>
    <property type="match status" value="1"/>
</dbReference>
<evidence type="ECO:0000259" key="2">
    <source>
        <dbReference type="PROSITE" id="PS50011"/>
    </source>
</evidence>
<comment type="caution">
    <text evidence="3">The sequence shown here is derived from an EMBL/GenBank/DDBJ whole genome shotgun (WGS) entry which is preliminary data.</text>
</comment>
<dbReference type="EMBL" id="ML978177">
    <property type="protein sequence ID" value="KAF2031909.1"/>
    <property type="molecule type" value="Genomic_DNA"/>
</dbReference>
<dbReference type="Gene3D" id="3.30.200.20">
    <property type="entry name" value="Phosphorylase Kinase, domain 1"/>
    <property type="match status" value="1"/>
</dbReference>
<dbReference type="OrthoDB" id="4062651at2759"/>
<accession>A0A9P4HCT8</accession>
<keyword evidence="1" id="KW-0547">Nucleotide-binding</keyword>
<evidence type="ECO:0000313" key="4">
    <source>
        <dbReference type="Proteomes" id="UP000799777"/>
    </source>
</evidence>
<keyword evidence="4" id="KW-1185">Reference proteome</keyword>
<dbReference type="InterPro" id="IPR011009">
    <property type="entry name" value="Kinase-like_dom_sf"/>
</dbReference>
<evidence type="ECO:0000313" key="3">
    <source>
        <dbReference type="EMBL" id="KAF2031909.1"/>
    </source>
</evidence>
<gene>
    <name evidence="3" type="ORF">EK21DRAFT_87723</name>
</gene>
<dbReference type="PROSITE" id="PS50011">
    <property type="entry name" value="PROTEIN_KINASE_DOM"/>
    <property type="match status" value="1"/>
</dbReference>
<sequence length="172" mass="19729">MVFVQQGITDIWFPFNQRSLPESLCGHSDRSDFLRSQKVVFNSRALHLEREDTGHGHFPNPDDIPLRKVGDLGKGGSGFVERVISTVTYREYALKRIRRGTTFRKDKKVLRDFEKELSNLKRLSRGHVHIIELVGSFTDPRYVGILFPVADCNLGEVLEEFALGDQQWSLRA</sequence>
<dbReference type="SUPFAM" id="SSF56112">
    <property type="entry name" value="Protein kinase-like (PK-like)"/>
    <property type="match status" value="1"/>
</dbReference>
<keyword evidence="1" id="KW-0067">ATP-binding</keyword>
<dbReference type="PROSITE" id="PS00107">
    <property type="entry name" value="PROTEIN_KINASE_ATP"/>
    <property type="match status" value="1"/>
</dbReference>
<reference evidence="3" key="1">
    <citation type="journal article" date="2020" name="Stud. Mycol.">
        <title>101 Dothideomycetes genomes: a test case for predicting lifestyles and emergence of pathogens.</title>
        <authorList>
            <person name="Haridas S."/>
            <person name="Albert R."/>
            <person name="Binder M."/>
            <person name="Bloem J."/>
            <person name="Labutti K."/>
            <person name="Salamov A."/>
            <person name="Andreopoulos B."/>
            <person name="Baker S."/>
            <person name="Barry K."/>
            <person name="Bills G."/>
            <person name="Bluhm B."/>
            <person name="Cannon C."/>
            <person name="Castanera R."/>
            <person name="Culley D."/>
            <person name="Daum C."/>
            <person name="Ezra D."/>
            <person name="Gonzalez J."/>
            <person name="Henrissat B."/>
            <person name="Kuo A."/>
            <person name="Liang C."/>
            <person name="Lipzen A."/>
            <person name="Lutzoni F."/>
            <person name="Magnuson J."/>
            <person name="Mondo S."/>
            <person name="Nolan M."/>
            <person name="Ohm R."/>
            <person name="Pangilinan J."/>
            <person name="Park H.-J."/>
            <person name="Ramirez L."/>
            <person name="Alfaro M."/>
            <person name="Sun H."/>
            <person name="Tritt A."/>
            <person name="Yoshinaga Y."/>
            <person name="Zwiers L.-H."/>
            <person name="Turgeon B."/>
            <person name="Goodwin S."/>
            <person name="Spatafora J."/>
            <person name="Crous P."/>
            <person name="Grigoriev I."/>
        </authorList>
    </citation>
    <scope>NUCLEOTIDE SEQUENCE</scope>
    <source>
        <strain evidence="3">CBS 110217</strain>
    </source>
</reference>
<dbReference type="AlphaFoldDB" id="A0A9P4HCT8"/>
<dbReference type="GO" id="GO:0004672">
    <property type="term" value="F:protein kinase activity"/>
    <property type="evidence" value="ECO:0007669"/>
    <property type="project" value="InterPro"/>
</dbReference>
<dbReference type="InterPro" id="IPR017441">
    <property type="entry name" value="Protein_kinase_ATP_BS"/>
</dbReference>
<protein>
    <recommendedName>
        <fullName evidence="2">Protein kinase domain-containing protein</fullName>
    </recommendedName>
</protein>
<dbReference type="Proteomes" id="UP000799777">
    <property type="component" value="Unassembled WGS sequence"/>
</dbReference>